<dbReference type="Pfam" id="PF14164">
    <property type="entry name" value="YqzH"/>
    <property type="match status" value="1"/>
</dbReference>
<evidence type="ECO:0008006" key="3">
    <source>
        <dbReference type="Google" id="ProtNLM"/>
    </source>
</evidence>
<keyword evidence="2" id="KW-1185">Reference proteome</keyword>
<organism evidence="1 2">
    <name type="scientific">Gottfriedia solisilvae</name>
    <dbReference type="NCBI Taxonomy" id="1516104"/>
    <lineage>
        <taxon>Bacteria</taxon>
        <taxon>Bacillati</taxon>
        <taxon>Bacillota</taxon>
        <taxon>Bacilli</taxon>
        <taxon>Bacillales</taxon>
        <taxon>Bacillaceae</taxon>
        <taxon>Gottfriedia</taxon>
    </lineage>
</organism>
<evidence type="ECO:0000313" key="2">
    <source>
        <dbReference type="Proteomes" id="UP000626244"/>
    </source>
</evidence>
<dbReference type="InterPro" id="IPR025546">
    <property type="entry name" value="YqzH"/>
</dbReference>
<sequence>MDGQFVKLMIKRALTQYGGEHEEWITNDMLDELYKQILAEQEKSERSLHELVQDIVYEYVTNYA</sequence>
<evidence type="ECO:0000313" key="1">
    <source>
        <dbReference type="EMBL" id="GGI11946.1"/>
    </source>
</evidence>
<proteinExistence type="predicted"/>
<name>A0A8J3AFX3_9BACI</name>
<dbReference type="EMBL" id="BMHB01000001">
    <property type="protein sequence ID" value="GGI11946.1"/>
    <property type="molecule type" value="Genomic_DNA"/>
</dbReference>
<dbReference type="Proteomes" id="UP000626244">
    <property type="component" value="Unassembled WGS sequence"/>
</dbReference>
<gene>
    <name evidence="1" type="ORF">GCM10007380_10390</name>
</gene>
<dbReference type="OrthoDB" id="2937597at2"/>
<protein>
    <recommendedName>
        <fullName evidence="3">YqzH-like protein</fullName>
    </recommendedName>
</protein>
<accession>A0A8J3AFX3</accession>
<dbReference type="AlphaFoldDB" id="A0A8J3AFX3"/>
<comment type="caution">
    <text evidence="1">The sequence shown here is derived from an EMBL/GenBank/DDBJ whole genome shotgun (WGS) entry which is preliminary data.</text>
</comment>
<dbReference type="RefSeq" id="WP_087999260.1">
    <property type="nucleotide sequence ID" value="NZ_BMHB01000001.1"/>
</dbReference>
<reference evidence="2" key="1">
    <citation type="journal article" date="2019" name="Int. J. Syst. Evol. Microbiol.">
        <title>The Global Catalogue of Microorganisms (GCM) 10K type strain sequencing project: providing services to taxonomists for standard genome sequencing and annotation.</title>
        <authorList>
            <consortium name="The Broad Institute Genomics Platform"/>
            <consortium name="The Broad Institute Genome Sequencing Center for Infectious Disease"/>
            <person name="Wu L."/>
            <person name="Ma J."/>
        </authorList>
    </citation>
    <scope>NUCLEOTIDE SEQUENCE [LARGE SCALE GENOMIC DNA]</scope>
    <source>
        <strain evidence="2">CGMCC 1.14993</strain>
    </source>
</reference>